<dbReference type="SUPFAM" id="SSF159245">
    <property type="entry name" value="AttH-like"/>
    <property type="match status" value="1"/>
</dbReference>
<dbReference type="Pfam" id="PF07143">
    <property type="entry name" value="CrtC"/>
    <property type="match status" value="1"/>
</dbReference>
<dbReference type="PANTHER" id="PTHR38591:SF1">
    <property type="entry name" value="BLL1000 PROTEIN"/>
    <property type="match status" value="1"/>
</dbReference>
<dbReference type="InterPro" id="IPR023374">
    <property type="entry name" value="AttH-like_dom_sf"/>
</dbReference>
<evidence type="ECO:0000259" key="1">
    <source>
        <dbReference type="Pfam" id="PF07143"/>
    </source>
</evidence>
<dbReference type="PROSITE" id="PS51257">
    <property type="entry name" value="PROKAR_LIPOPROTEIN"/>
    <property type="match status" value="1"/>
</dbReference>
<evidence type="ECO:0000313" key="3">
    <source>
        <dbReference type="Proteomes" id="UP000029640"/>
    </source>
</evidence>
<gene>
    <name evidence="2" type="ORF">HRUBRA_02240</name>
</gene>
<dbReference type="EMBL" id="AUVB01000063">
    <property type="protein sequence ID" value="KGE03200.1"/>
    <property type="molecule type" value="Genomic_DNA"/>
</dbReference>
<accession>A0A095VPA6</accession>
<dbReference type="InterPro" id="IPR010791">
    <property type="entry name" value="AttH_dom"/>
</dbReference>
<proteinExistence type="predicted"/>
<dbReference type="RefSeq" id="WP_084592603.1">
    <property type="nucleotide sequence ID" value="NZ_KN234773.1"/>
</dbReference>
<dbReference type="AlphaFoldDB" id="A0A095VPA6"/>
<name>A0A095VPA6_9GAMM</name>
<dbReference type="HOGENOM" id="CLU_040626_0_0_6"/>
<organism evidence="2 3">
    <name type="scientific">Pseudohaliea rubra DSM 19751</name>
    <dbReference type="NCBI Taxonomy" id="1265313"/>
    <lineage>
        <taxon>Bacteria</taxon>
        <taxon>Pseudomonadati</taxon>
        <taxon>Pseudomonadota</taxon>
        <taxon>Gammaproteobacteria</taxon>
        <taxon>Cellvibrionales</taxon>
        <taxon>Halieaceae</taxon>
        <taxon>Pseudohaliea</taxon>
    </lineage>
</organism>
<reference evidence="2 3" key="1">
    <citation type="journal article" date="2014" name="Genome Announc.">
        <title>Genome Sequence of Gammaproteobacterial Pseudohaliea rubra Type Strain DSM 19751, Isolated from Coastal Seawater of the Mediterranean Sea.</title>
        <authorList>
            <person name="Spring S."/>
            <person name="Fiebig A."/>
            <person name="Riedel T."/>
            <person name="Goker M."/>
            <person name="Klenk H.P."/>
        </authorList>
    </citation>
    <scope>NUCLEOTIDE SEQUENCE [LARGE SCALE GENOMIC DNA]</scope>
    <source>
        <strain evidence="2 3">DSM 19751</strain>
    </source>
</reference>
<dbReference type="STRING" id="1265313.HRUBRA_02240"/>
<dbReference type="PATRIC" id="fig|1265313.6.peg.2211"/>
<dbReference type="PANTHER" id="PTHR38591">
    <property type="entry name" value="HYDROLASE"/>
    <property type="match status" value="1"/>
</dbReference>
<sequence length="375" mass="41102">MTYSPRRLAPPLLALLLLAGCGDRETTTGLDVASALGGDATAGFARANAPRQFDFPADHNAHPAFRNEWWYFTGQLTAANGERFGYQVTFFRIALAPPAPPRASAWATQQLWMAHSALTAIDAGRHWHRERFARDALGLAGQQSEPFRVWLEDWTLAGGDGGTFPWQLSIDAGDFTLVFTLEPQREPVLQGDGGLSQKSAETGNASYYYSITRLTTTGTLTVGEEQYAVTGLSWLDREWSTSALGEGQAGWDWFSLQLASGDDLMLYQLRREDGSRDRHSAGLLLGADGRRQPLSADAFSLEPARWWQAESGVRYPVAWRLQVPGASLDLRIEAAVDDQEMATAVRYWEGAVEVRAAESGAAAGRGYLEMTGYDS</sequence>
<keyword evidence="3" id="KW-1185">Reference proteome</keyword>
<protein>
    <submittedName>
        <fullName evidence="2">AttH component of AttEFGH ABC transport system</fullName>
    </submittedName>
</protein>
<evidence type="ECO:0000313" key="2">
    <source>
        <dbReference type="EMBL" id="KGE03200.1"/>
    </source>
</evidence>
<dbReference type="Proteomes" id="UP000029640">
    <property type="component" value="Unassembled WGS sequence"/>
</dbReference>
<feature type="domain" description="AttH" evidence="1">
    <location>
        <begin position="68"/>
        <end position="241"/>
    </location>
</feature>
<comment type="caution">
    <text evidence="2">The sequence shown here is derived from an EMBL/GenBank/DDBJ whole genome shotgun (WGS) entry which is preliminary data.</text>
</comment>
<dbReference type="eggNOG" id="COG5621">
    <property type="taxonomic scope" value="Bacteria"/>
</dbReference>
<dbReference type="Pfam" id="PF17186">
    <property type="entry name" value="Lipocalin_9"/>
    <property type="match status" value="1"/>
</dbReference>
<dbReference type="Gene3D" id="2.40.370.10">
    <property type="entry name" value="AttH-like domain"/>
    <property type="match status" value="2"/>
</dbReference>
<dbReference type="OrthoDB" id="9770826at2"/>